<gene>
    <name evidence="4" type="ORF">ECRASSUSDP1_LOCUS867</name>
</gene>
<keyword evidence="1" id="KW-0175">Coiled coil</keyword>
<dbReference type="SUPFAM" id="SSF52949">
    <property type="entry name" value="Macro domain-like"/>
    <property type="match status" value="1"/>
</dbReference>
<evidence type="ECO:0000259" key="3">
    <source>
        <dbReference type="PROSITE" id="PS51154"/>
    </source>
</evidence>
<feature type="region of interest" description="Disordered" evidence="2">
    <location>
        <begin position="777"/>
        <end position="830"/>
    </location>
</feature>
<dbReference type="Pfam" id="PF01661">
    <property type="entry name" value="Macro"/>
    <property type="match status" value="1"/>
</dbReference>
<feature type="coiled-coil region" evidence="1">
    <location>
        <begin position="78"/>
        <end position="105"/>
    </location>
</feature>
<dbReference type="SMART" id="SM00506">
    <property type="entry name" value="A1pp"/>
    <property type="match status" value="1"/>
</dbReference>
<comment type="caution">
    <text evidence="4">The sequence shown here is derived from an EMBL/GenBank/DDBJ whole genome shotgun (WGS) entry which is preliminary data.</text>
</comment>
<dbReference type="AlphaFoldDB" id="A0AAD1U080"/>
<evidence type="ECO:0000256" key="2">
    <source>
        <dbReference type="SAM" id="MobiDB-lite"/>
    </source>
</evidence>
<feature type="compositionally biased region" description="Basic residues" evidence="2">
    <location>
        <begin position="383"/>
        <end position="402"/>
    </location>
</feature>
<protein>
    <recommendedName>
        <fullName evidence="3">Macro domain-containing protein</fullName>
    </recommendedName>
</protein>
<proteinExistence type="predicted"/>
<reference evidence="4" key="1">
    <citation type="submission" date="2023-07" db="EMBL/GenBank/DDBJ databases">
        <authorList>
            <consortium name="AG Swart"/>
            <person name="Singh M."/>
            <person name="Singh A."/>
            <person name="Seah K."/>
            <person name="Emmerich C."/>
        </authorList>
    </citation>
    <scope>NUCLEOTIDE SEQUENCE</scope>
    <source>
        <strain evidence="4">DP1</strain>
    </source>
</reference>
<feature type="domain" description="Macro" evidence="3">
    <location>
        <begin position="569"/>
        <end position="759"/>
    </location>
</feature>
<organism evidence="4 5">
    <name type="scientific">Euplotes crassus</name>
    <dbReference type="NCBI Taxonomy" id="5936"/>
    <lineage>
        <taxon>Eukaryota</taxon>
        <taxon>Sar</taxon>
        <taxon>Alveolata</taxon>
        <taxon>Ciliophora</taxon>
        <taxon>Intramacronucleata</taxon>
        <taxon>Spirotrichea</taxon>
        <taxon>Hypotrichia</taxon>
        <taxon>Euplotida</taxon>
        <taxon>Euplotidae</taxon>
        <taxon>Moneuplotes</taxon>
    </lineage>
</organism>
<feature type="region of interest" description="Disordered" evidence="2">
    <location>
        <begin position="377"/>
        <end position="429"/>
    </location>
</feature>
<dbReference type="PANTHER" id="PTHR11106">
    <property type="entry name" value="GANGLIOSIDE INDUCED DIFFERENTIATION ASSOCIATED PROTEIN 2-RELATED"/>
    <property type="match status" value="1"/>
</dbReference>
<feature type="coiled-coil region" evidence="1">
    <location>
        <begin position="141"/>
        <end position="185"/>
    </location>
</feature>
<keyword evidence="5" id="KW-1185">Reference proteome</keyword>
<feature type="compositionally biased region" description="Basic residues" evidence="2">
    <location>
        <begin position="412"/>
        <end position="422"/>
    </location>
</feature>
<evidence type="ECO:0000256" key="1">
    <source>
        <dbReference type="SAM" id="Coils"/>
    </source>
</evidence>
<evidence type="ECO:0000313" key="4">
    <source>
        <dbReference type="EMBL" id="CAI2359575.1"/>
    </source>
</evidence>
<accession>A0AAD1U080</accession>
<feature type="coiled-coil region" evidence="1">
    <location>
        <begin position="517"/>
        <end position="544"/>
    </location>
</feature>
<feature type="compositionally biased region" description="Basic and acidic residues" evidence="2">
    <location>
        <begin position="820"/>
        <end position="830"/>
    </location>
</feature>
<dbReference type="InterPro" id="IPR043472">
    <property type="entry name" value="Macro_dom-like"/>
</dbReference>
<dbReference type="PROSITE" id="PS51154">
    <property type="entry name" value="MACRO"/>
    <property type="match status" value="1"/>
</dbReference>
<dbReference type="PANTHER" id="PTHR11106:SF111">
    <property type="entry name" value="MACRO DOMAIN-CONTAINING PROTEIN"/>
    <property type="match status" value="1"/>
</dbReference>
<evidence type="ECO:0000313" key="5">
    <source>
        <dbReference type="Proteomes" id="UP001295684"/>
    </source>
</evidence>
<dbReference type="Proteomes" id="UP001295684">
    <property type="component" value="Unassembled WGS sequence"/>
</dbReference>
<name>A0AAD1U080_EUPCR</name>
<dbReference type="Gene3D" id="3.40.220.10">
    <property type="entry name" value="Leucine Aminopeptidase, subunit E, domain 1"/>
    <property type="match status" value="1"/>
</dbReference>
<dbReference type="InterPro" id="IPR002589">
    <property type="entry name" value="Macro_dom"/>
</dbReference>
<feature type="compositionally biased region" description="Basic and acidic residues" evidence="2">
    <location>
        <begin position="777"/>
        <end position="795"/>
    </location>
</feature>
<dbReference type="EMBL" id="CAMPGE010000816">
    <property type="protein sequence ID" value="CAI2359575.1"/>
    <property type="molecule type" value="Genomic_DNA"/>
</dbReference>
<sequence length="830" mass="96539">MKMAKIETLSVQEIHKMLQEIIDKKGIEPSALFNEVNSSQIPKSLARHVAWEKEIKNRGVKLGQLKKLYLDFAKDINMEQKQKQIDELQAKISKLEKEKQELWKEYAKEYPSPESLTIQIDEETEVKSFEEFCNLLSNKHGELLEKILNTFKEQNKTLKEESQNIDRLAEEYSAARDELDKESLSRMEALLQSLDQVLKVKVEEETKYDQRKACREHLISEGFIREPQEEAKEEDVVGSKSQEGSENKWHKEVEQLAEMMLQKFDASQEYNEYIEHLEELSTKAKVTLKDLKQVLCDKCKSACKNLSIISGEYISLAQEVIGFIIGKQKNTFDQEVNIIYQSLLELCRLEQYKPLYKDFIEDMEVKLGIKEKDEGEYQDKEKNKNKKNKDKKKEKTKKKKNHKENIENSNHVKARTPRKPVKSSRQQEMRETDYFEKLKDRIIEAFENINQTLCHKEDRKAVKEEFRDIVELSENSTLFDEHHQAVVDECDNRGKLIQESAKVVEETSQVDKKIYQVEDEKNNTQEYIDKIEEYNQNADKFTAQKESLSKFIKEESKPCKKEKARLAEAADRLTFIYHDTRITVRKNNLIEEAVDAIINPANENLRHEGGAARAIADNAGDEFHQDCDEYLQDNDFLKPGDAMYTRAGGSLKCDYVIHTVGPRLEKNRKAHKAELEQLKSCFKNILRIMKDKNLYDISIPAISTGIFNFPLNKCVQICGQTIKNAISNDPEAFKDKEIIICNFDESTTRAFEEGLQGCIYETPYGDSDEESKTITDFETTQHDLENSEDDSEHREPKKPRGVNSKKDNDENDSQMLTSRFNDEKSETSDY</sequence>